<accession>A0A1I8FT12</accession>
<keyword evidence="3" id="KW-1185">Reference proteome</keyword>
<sequence length="186" mass="20613">WSSPAPWCCWWLVASLPAGRCAGVAGAGCCKQKAASTEARDVHQADGPAQSATVDIGRELDSKEDGPEQAAVAAEGTREGDAHRLTEASTDCAAVEVERRQWPFRFEPQGGEHRFRLACRRRLRQLICQASRSCWLSTHQSALYCGRLLAMFVPETGNRKLPDSLEQMISIRCRSICKEKPVEYCF</sequence>
<dbReference type="WBParaSite" id="maker-unitig_5548-snap-gene-0.2-mRNA-1">
    <property type="protein sequence ID" value="maker-unitig_5548-snap-gene-0.2-mRNA-1"/>
    <property type="gene ID" value="maker-unitig_5548-snap-gene-0.2"/>
</dbReference>
<feature type="chain" id="PRO_5009318842" evidence="2">
    <location>
        <begin position="24"/>
        <end position="186"/>
    </location>
</feature>
<proteinExistence type="predicted"/>
<evidence type="ECO:0000256" key="1">
    <source>
        <dbReference type="SAM" id="MobiDB-lite"/>
    </source>
</evidence>
<evidence type="ECO:0000256" key="2">
    <source>
        <dbReference type="SAM" id="SignalP"/>
    </source>
</evidence>
<name>A0A1I8FT12_9PLAT</name>
<feature type="signal peptide" evidence="2">
    <location>
        <begin position="1"/>
        <end position="23"/>
    </location>
</feature>
<evidence type="ECO:0000313" key="4">
    <source>
        <dbReference type="WBParaSite" id="maker-unitig_5548-snap-gene-0.2-mRNA-1"/>
    </source>
</evidence>
<evidence type="ECO:0000313" key="3">
    <source>
        <dbReference type="Proteomes" id="UP000095280"/>
    </source>
</evidence>
<keyword evidence="2" id="KW-0732">Signal</keyword>
<dbReference type="Proteomes" id="UP000095280">
    <property type="component" value="Unplaced"/>
</dbReference>
<organism evidence="3 4">
    <name type="scientific">Macrostomum lignano</name>
    <dbReference type="NCBI Taxonomy" id="282301"/>
    <lineage>
        <taxon>Eukaryota</taxon>
        <taxon>Metazoa</taxon>
        <taxon>Spiralia</taxon>
        <taxon>Lophotrochozoa</taxon>
        <taxon>Platyhelminthes</taxon>
        <taxon>Rhabditophora</taxon>
        <taxon>Macrostomorpha</taxon>
        <taxon>Macrostomida</taxon>
        <taxon>Macrostomidae</taxon>
        <taxon>Macrostomum</taxon>
    </lineage>
</organism>
<protein>
    <submittedName>
        <fullName evidence="4">Secreted protein</fullName>
    </submittedName>
</protein>
<feature type="region of interest" description="Disordered" evidence="1">
    <location>
        <begin position="40"/>
        <end position="80"/>
    </location>
</feature>
<dbReference type="AlphaFoldDB" id="A0A1I8FT12"/>
<reference evidence="4" key="1">
    <citation type="submission" date="2016-11" db="UniProtKB">
        <authorList>
            <consortium name="WormBaseParasite"/>
        </authorList>
    </citation>
    <scope>IDENTIFICATION</scope>
</reference>
<feature type="compositionally biased region" description="Basic and acidic residues" evidence="1">
    <location>
        <begin position="56"/>
        <end position="66"/>
    </location>
</feature>